<feature type="transmembrane region" description="Helical" evidence="9">
    <location>
        <begin position="124"/>
        <end position="143"/>
    </location>
</feature>
<dbReference type="Pfam" id="PF04290">
    <property type="entry name" value="DctQ"/>
    <property type="match status" value="1"/>
</dbReference>
<reference evidence="12" key="2">
    <citation type="submission" date="2014-03" db="EMBL/GenBank/DDBJ databases">
        <title>Candidatus Competibacter-lineage genomes retrieved from metagenomes reveal functional metabolic diversity.</title>
        <authorList>
            <person name="McIlroy S.J."/>
            <person name="Albertsen M."/>
            <person name="Andresen E.K."/>
            <person name="Saunders A.M."/>
            <person name="Kristiansen R."/>
            <person name="Stokholm-Bjerregaard M."/>
            <person name="Nielsen K.L."/>
            <person name="Nielsen P.H."/>
        </authorList>
    </citation>
    <scope>NUCLEOTIDE SEQUENCE</scope>
    <source>
        <strain evidence="12">Run_A_D11</strain>
    </source>
</reference>
<organism evidence="12 13">
    <name type="scientific">Candidatus Competibacter denitrificans Run_A_D11</name>
    <dbReference type="NCBI Taxonomy" id="1400863"/>
    <lineage>
        <taxon>Bacteria</taxon>
        <taxon>Pseudomonadati</taxon>
        <taxon>Pseudomonadota</taxon>
        <taxon>Gammaproteobacteria</taxon>
        <taxon>Candidatus Competibacteraceae</taxon>
        <taxon>Candidatus Competibacter</taxon>
    </lineage>
</organism>
<feature type="compositionally biased region" description="Basic and acidic residues" evidence="10">
    <location>
        <begin position="16"/>
        <end position="26"/>
    </location>
</feature>
<evidence type="ECO:0000259" key="11">
    <source>
        <dbReference type="Pfam" id="PF04290"/>
    </source>
</evidence>
<feature type="transmembrane region" description="Helical" evidence="9">
    <location>
        <begin position="82"/>
        <end position="103"/>
    </location>
</feature>
<comment type="subcellular location">
    <subcellularLocation>
        <location evidence="1 9">Cell inner membrane</location>
        <topology evidence="1 9">Multi-pass membrane protein</topology>
    </subcellularLocation>
</comment>
<dbReference type="GO" id="GO:0005886">
    <property type="term" value="C:plasma membrane"/>
    <property type="evidence" value="ECO:0007669"/>
    <property type="project" value="UniProtKB-SubCell"/>
</dbReference>
<name>W6M4N6_9GAMM</name>
<dbReference type="Proteomes" id="UP000035760">
    <property type="component" value="Unassembled WGS sequence"/>
</dbReference>
<reference evidence="12" key="1">
    <citation type="submission" date="2013-07" db="EMBL/GenBank/DDBJ databases">
        <authorList>
            <person name="McIlroy S."/>
        </authorList>
    </citation>
    <scope>NUCLEOTIDE SEQUENCE [LARGE SCALE GENOMIC DNA]</scope>
    <source>
        <strain evidence="12">Run_A_D11</strain>
    </source>
</reference>
<evidence type="ECO:0000256" key="9">
    <source>
        <dbReference type="RuleBase" id="RU369079"/>
    </source>
</evidence>
<evidence type="ECO:0000256" key="6">
    <source>
        <dbReference type="ARBA" id="ARBA00022989"/>
    </source>
</evidence>
<dbReference type="InterPro" id="IPR055348">
    <property type="entry name" value="DctQ"/>
</dbReference>
<gene>
    <name evidence="12" type="ORF">BN873_160022</name>
</gene>
<feature type="transmembrane region" description="Helical" evidence="9">
    <location>
        <begin position="163"/>
        <end position="185"/>
    </location>
</feature>
<evidence type="ECO:0000256" key="2">
    <source>
        <dbReference type="ARBA" id="ARBA00022448"/>
    </source>
</evidence>
<evidence type="ECO:0000313" key="12">
    <source>
        <dbReference type="EMBL" id="CDI01559.1"/>
    </source>
</evidence>
<proteinExistence type="inferred from homology"/>
<accession>W6M4N6</accession>
<keyword evidence="3" id="KW-1003">Cell membrane</keyword>
<evidence type="ECO:0000256" key="10">
    <source>
        <dbReference type="SAM" id="MobiDB-lite"/>
    </source>
</evidence>
<dbReference type="PANTHER" id="PTHR35011:SF11">
    <property type="entry name" value="TRAP TRANSPORTER SMALL PERMEASE PROTEIN"/>
    <property type="match status" value="1"/>
</dbReference>
<evidence type="ECO:0000256" key="1">
    <source>
        <dbReference type="ARBA" id="ARBA00004429"/>
    </source>
</evidence>
<sequence length="195" mass="21322">MAPCRALTLPSLSTRPKQDPIMEHQHSDARPAQGWLTTINAPLARSAMYIGVAGLLAIVGIVVYQVFGRYVLNKPPTWAESLALVLVLYVTLFGAAAGVRDAGHIGMESLLVLLPDKIRNQIELLIHGLVIVFALAMIYNGIVLGAQANYKIPNLPFNEWVRYIPLVLGGIMIILFSIEHILAALKGEEVVPSWH</sequence>
<keyword evidence="13" id="KW-1185">Reference proteome</keyword>
<evidence type="ECO:0000256" key="4">
    <source>
        <dbReference type="ARBA" id="ARBA00022519"/>
    </source>
</evidence>
<comment type="similarity">
    <text evidence="8 9">Belongs to the TRAP transporter small permease family.</text>
</comment>
<evidence type="ECO:0000256" key="7">
    <source>
        <dbReference type="ARBA" id="ARBA00023136"/>
    </source>
</evidence>
<dbReference type="AlphaFoldDB" id="W6M4N6"/>
<comment type="subunit">
    <text evidence="9">The complex comprises the extracytoplasmic solute receptor protein and the two transmembrane proteins.</text>
</comment>
<feature type="region of interest" description="Disordered" evidence="10">
    <location>
        <begin position="1"/>
        <end position="26"/>
    </location>
</feature>
<comment type="function">
    <text evidence="9">Part of the tripartite ATP-independent periplasmic (TRAP) transport system.</text>
</comment>
<dbReference type="EMBL" id="CBTJ020000021">
    <property type="protein sequence ID" value="CDI01559.1"/>
    <property type="molecule type" value="Genomic_DNA"/>
</dbReference>
<evidence type="ECO:0000256" key="8">
    <source>
        <dbReference type="ARBA" id="ARBA00038436"/>
    </source>
</evidence>
<keyword evidence="4 9" id="KW-0997">Cell inner membrane</keyword>
<dbReference type="STRING" id="1400863.BN873_160022"/>
<dbReference type="GO" id="GO:0022857">
    <property type="term" value="F:transmembrane transporter activity"/>
    <property type="evidence" value="ECO:0007669"/>
    <property type="project" value="UniProtKB-UniRule"/>
</dbReference>
<feature type="domain" description="Tripartite ATP-independent periplasmic transporters DctQ component" evidence="11">
    <location>
        <begin position="58"/>
        <end position="186"/>
    </location>
</feature>
<keyword evidence="7 9" id="KW-0472">Membrane</keyword>
<evidence type="ECO:0000313" key="13">
    <source>
        <dbReference type="Proteomes" id="UP000035760"/>
    </source>
</evidence>
<evidence type="ECO:0000256" key="5">
    <source>
        <dbReference type="ARBA" id="ARBA00022692"/>
    </source>
</evidence>
<dbReference type="InterPro" id="IPR007387">
    <property type="entry name" value="TRAP_DctQ"/>
</dbReference>
<dbReference type="PANTHER" id="PTHR35011">
    <property type="entry name" value="2,3-DIKETO-L-GULONATE TRAP TRANSPORTER SMALL PERMEASE PROTEIN YIAM"/>
    <property type="match status" value="1"/>
</dbReference>
<keyword evidence="6 9" id="KW-1133">Transmembrane helix</keyword>
<keyword evidence="5 9" id="KW-0812">Transmembrane</keyword>
<protein>
    <recommendedName>
        <fullName evidence="9">TRAP transporter small permease protein</fullName>
    </recommendedName>
</protein>
<comment type="caution">
    <text evidence="12">The sequence shown here is derived from an EMBL/GenBank/DDBJ whole genome shotgun (WGS) entry which is preliminary data.</text>
</comment>
<dbReference type="GO" id="GO:0015740">
    <property type="term" value="P:C4-dicarboxylate transport"/>
    <property type="evidence" value="ECO:0007669"/>
    <property type="project" value="TreeGrafter"/>
</dbReference>
<keyword evidence="2 9" id="KW-0813">Transport</keyword>
<feature type="transmembrane region" description="Helical" evidence="9">
    <location>
        <begin position="47"/>
        <end position="67"/>
    </location>
</feature>
<evidence type="ECO:0000256" key="3">
    <source>
        <dbReference type="ARBA" id="ARBA00022475"/>
    </source>
</evidence>